<proteinExistence type="inferred from homology"/>
<keyword evidence="10" id="KW-1185">Reference proteome</keyword>
<dbReference type="AlphaFoldDB" id="A0A1H9RXX4"/>
<dbReference type="EMBL" id="FOGZ01000010">
    <property type="protein sequence ID" value="SER77611.1"/>
    <property type="molecule type" value="Genomic_DNA"/>
</dbReference>
<comment type="similarity">
    <text evidence="2">Belongs to the binding-protein-dependent transport system permease family. FecCD subfamily.</text>
</comment>
<evidence type="ECO:0000256" key="1">
    <source>
        <dbReference type="ARBA" id="ARBA00004651"/>
    </source>
</evidence>
<evidence type="ECO:0000256" key="7">
    <source>
        <dbReference type="ARBA" id="ARBA00023136"/>
    </source>
</evidence>
<dbReference type="STRING" id="64702.SAMN05443377_11024"/>
<dbReference type="Proteomes" id="UP000198815">
    <property type="component" value="Unassembled WGS sequence"/>
</dbReference>
<protein>
    <submittedName>
        <fullName evidence="9">Iron complex transport system permease protein</fullName>
    </submittedName>
</protein>
<dbReference type="Gene3D" id="1.10.3470.10">
    <property type="entry name" value="ABC transporter involved in vitamin B12 uptake, BtuC"/>
    <property type="match status" value="1"/>
</dbReference>
<keyword evidence="5 8" id="KW-0812">Transmembrane</keyword>
<dbReference type="CDD" id="cd06550">
    <property type="entry name" value="TM_ABC_iron-siderophores_like"/>
    <property type="match status" value="1"/>
</dbReference>
<evidence type="ECO:0000256" key="3">
    <source>
        <dbReference type="ARBA" id="ARBA00022448"/>
    </source>
</evidence>
<dbReference type="PANTHER" id="PTHR30472:SF25">
    <property type="entry name" value="ABC TRANSPORTER PERMEASE PROTEIN MJ0876-RELATED"/>
    <property type="match status" value="1"/>
</dbReference>
<name>A0A1H9RXX4_9ACTN</name>
<dbReference type="GO" id="GO:0022857">
    <property type="term" value="F:transmembrane transporter activity"/>
    <property type="evidence" value="ECO:0007669"/>
    <property type="project" value="InterPro"/>
</dbReference>
<evidence type="ECO:0000256" key="8">
    <source>
        <dbReference type="SAM" id="Phobius"/>
    </source>
</evidence>
<evidence type="ECO:0000256" key="4">
    <source>
        <dbReference type="ARBA" id="ARBA00022475"/>
    </source>
</evidence>
<feature type="transmembrane region" description="Helical" evidence="8">
    <location>
        <begin position="314"/>
        <end position="333"/>
    </location>
</feature>
<feature type="transmembrane region" description="Helical" evidence="8">
    <location>
        <begin position="123"/>
        <end position="142"/>
    </location>
</feature>
<keyword evidence="6 8" id="KW-1133">Transmembrane helix</keyword>
<feature type="transmembrane region" description="Helical" evidence="8">
    <location>
        <begin position="285"/>
        <end position="308"/>
    </location>
</feature>
<accession>A0A1H9RXX4</accession>
<dbReference type="RefSeq" id="WP_091969080.1">
    <property type="nucleotide sequence ID" value="NZ_FOGZ01000010.1"/>
</dbReference>
<evidence type="ECO:0000256" key="2">
    <source>
        <dbReference type="ARBA" id="ARBA00007935"/>
    </source>
</evidence>
<feature type="transmembrane region" description="Helical" evidence="8">
    <location>
        <begin position="65"/>
        <end position="85"/>
    </location>
</feature>
<reference evidence="9 10" key="1">
    <citation type="submission" date="2016-10" db="EMBL/GenBank/DDBJ databases">
        <authorList>
            <person name="de Groot N.N."/>
        </authorList>
    </citation>
    <scope>NUCLEOTIDE SEQUENCE [LARGE SCALE GENOMIC DNA]</scope>
    <source>
        <strain evidence="9 10">DSM 16859</strain>
    </source>
</reference>
<dbReference type="Pfam" id="PF01032">
    <property type="entry name" value="FecCD"/>
    <property type="match status" value="1"/>
</dbReference>
<evidence type="ECO:0000256" key="5">
    <source>
        <dbReference type="ARBA" id="ARBA00022692"/>
    </source>
</evidence>
<dbReference type="OrthoDB" id="9782305at2"/>
<organism evidence="9 10">
    <name type="scientific">Propionibacterium cyclohexanicum</name>
    <dbReference type="NCBI Taxonomy" id="64702"/>
    <lineage>
        <taxon>Bacteria</taxon>
        <taxon>Bacillati</taxon>
        <taxon>Actinomycetota</taxon>
        <taxon>Actinomycetes</taxon>
        <taxon>Propionibacteriales</taxon>
        <taxon>Propionibacteriaceae</taxon>
        <taxon>Propionibacterium</taxon>
    </lineage>
</organism>
<dbReference type="GO" id="GO:0005886">
    <property type="term" value="C:plasma membrane"/>
    <property type="evidence" value="ECO:0007669"/>
    <property type="project" value="UniProtKB-SubCell"/>
</dbReference>
<evidence type="ECO:0000256" key="6">
    <source>
        <dbReference type="ARBA" id="ARBA00022989"/>
    </source>
</evidence>
<feature type="transmembrane region" description="Helical" evidence="8">
    <location>
        <begin position="97"/>
        <end position="117"/>
    </location>
</feature>
<keyword evidence="4" id="KW-1003">Cell membrane</keyword>
<gene>
    <name evidence="9" type="ORF">SAMN05443377_11024</name>
</gene>
<dbReference type="InterPro" id="IPR037294">
    <property type="entry name" value="ABC_BtuC-like"/>
</dbReference>
<evidence type="ECO:0000313" key="10">
    <source>
        <dbReference type="Proteomes" id="UP000198815"/>
    </source>
</evidence>
<dbReference type="SUPFAM" id="SSF81345">
    <property type="entry name" value="ABC transporter involved in vitamin B12 uptake, BtuC"/>
    <property type="match status" value="1"/>
</dbReference>
<feature type="transmembrane region" description="Helical" evidence="8">
    <location>
        <begin position="246"/>
        <end position="273"/>
    </location>
</feature>
<comment type="subcellular location">
    <subcellularLocation>
        <location evidence="1">Cell membrane</location>
        <topology evidence="1">Multi-pass membrane protein</topology>
    </subcellularLocation>
</comment>
<dbReference type="PANTHER" id="PTHR30472">
    <property type="entry name" value="FERRIC ENTEROBACTIN TRANSPORT SYSTEM PERMEASE PROTEIN"/>
    <property type="match status" value="1"/>
</dbReference>
<dbReference type="InterPro" id="IPR000522">
    <property type="entry name" value="ABC_transptr_permease_BtuC"/>
</dbReference>
<sequence>MRAMPASRQLTLAGLAALLVLVSLVVVGLGPIHMTTGEAASSVARLLTGHGHDSGSDLLIAAVRAPRVLTAVLVGAALGIAGAAMQTVFHNPLAEPGITGVSSGAAVAAVLLIVTGGARIPGVLPLGAFLGAMAVAGFIQVFSLSAPGRSSAPLLLVGIALNALLGAVVSAVITNAPQAEQARSALFWLNGDLTGRSMDDVRMATPPIVIGVLALAWHTRELNLLSLGDATAQTSGLDVRACTRRIIAAAALATAGGVAVTGIISFVGLVIPHIVRLIWGGDHRFVMPASALLAAIFLVIADTIARMAFSPVSVQTGTVTALVGAPFLLALVLRDGGVRQ</sequence>
<evidence type="ECO:0000313" key="9">
    <source>
        <dbReference type="EMBL" id="SER77611.1"/>
    </source>
</evidence>
<keyword evidence="7 8" id="KW-0472">Membrane</keyword>
<dbReference type="FunFam" id="1.10.3470.10:FF:000001">
    <property type="entry name" value="Vitamin B12 ABC transporter permease BtuC"/>
    <property type="match status" value="1"/>
</dbReference>
<feature type="transmembrane region" description="Helical" evidence="8">
    <location>
        <begin position="154"/>
        <end position="173"/>
    </location>
</feature>
<keyword evidence="3" id="KW-0813">Transport</keyword>